<accession>A0A0L0BYW6</accession>
<dbReference type="OMA" id="LHIHDFN"/>
<name>A0A0L0BYW6_LUCCU</name>
<evidence type="ECO:0000313" key="3">
    <source>
        <dbReference type="Proteomes" id="UP000037069"/>
    </source>
</evidence>
<evidence type="ECO:0000256" key="1">
    <source>
        <dbReference type="SAM" id="Coils"/>
    </source>
</evidence>
<evidence type="ECO:0000313" key="2">
    <source>
        <dbReference type="EMBL" id="KNC24429.1"/>
    </source>
</evidence>
<keyword evidence="3" id="KW-1185">Reference proteome</keyword>
<gene>
    <name evidence="2" type="ORF">FF38_04261</name>
</gene>
<reference evidence="2 3" key="1">
    <citation type="journal article" date="2015" name="Nat. Commun.">
        <title>Lucilia cuprina genome unlocks parasitic fly biology to underpin future interventions.</title>
        <authorList>
            <person name="Anstead C.A."/>
            <person name="Korhonen P.K."/>
            <person name="Young N.D."/>
            <person name="Hall R.S."/>
            <person name="Jex A.R."/>
            <person name="Murali S.C."/>
            <person name="Hughes D.S."/>
            <person name="Lee S.F."/>
            <person name="Perry T."/>
            <person name="Stroehlein A.J."/>
            <person name="Ansell B.R."/>
            <person name="Breugelmans B."/>
            <person name="Hofmann A."/>
            <person name="Qu J."/>
            <person name="Dugan S."/>
            <person name="Lee S.L."/>
            <person name="Chao H."/>
            <person name="Dinh H."/>
            <person name="Han Y."/>
            <person name="Doddapaneni H.V."/>
            <person name="Worley K.C."/>
            <person name="Muzny D.M."/>
            <person name="Ioannidis P."/>
            <person name="Waterhouse R.M."/>
            <person name="Zdobnov E.M."/>
            <person name="James P.J."/>
            <person name="Bagnall N.H."/>
            <person name="Kotze A.C."/>
            <person name="Gibbs R.A."/>
            <person name="Richards S."/>
            <person name="Batterham P."/>
            <person name="Gasser R.B."/>
        </authorList>
    </citation>
    <scope>NUCLEOTIDE SEQUENCE [LARGE SCALE GENOMIC DNA]</scope>
    <source>
        <strain evidence="2 3">LS</strain>
        <tissue evidence="2">Full body</tissue>
    </source>
</reference>
<feature type="coiled-coil region" evidence="1">
    <location>
        <begin position="80"/>
        <end position="107"/>
    </location>
</feature>
<dbReference type="AlphaFoldDB" id="A0A0L0BYW6"/>
<dbReference type="Proteomes" id="UP000037069">
    <property type="component" value="Unassembled WGS sequence"/>
</dbReference>
<protein>
    <recommendedName>
        <fullName evidence="4">Augmin complex subunit wac</fullName>
    </recommendedName>
</protein>
<sequence length="171" mass="20243">MDSLLISEEIKQLKRLREFYEDQLKLVGIEMCDLGDDIHNLLDEAVELQRVTNLQDMSLTNLQTFYYKKKKEHLDNKAIIVQLKNEIKKQQKQIEKEQNECNLLEKFTTSINKRLVSEAQMQSSVQDIESSMKKLQEHLDTLNIPDDFNIDELIQKVELLKNEKSKDKKEF</sequence>
<proteinExistence type="predicted"/>
<dbReference type="STRING" id="7375.A0A0L0BYW6"/>
<organism evidence="2 3">
    <name type="scientific">Lucilia cuprina</name>
    <name type="common">Green bottle fly</name>
    <name type="synonym">Australian sheep blowfly</name>
    <dbReference type="NCBI Taxonomy" id="7375"/>
    <lineage>
        <taxon>Eukaryota</taxon>
        <taxon>Metazoa</taxon>
        <taxon>Ecdysozoa</taxon>
        <taxon>Arthropoda</taxon>
        <taxon>Hexapoda</taxon>
        <taxon>Insecta</taxon>
        <taxon>Pterygota</taxon>
        <taxon>Neoptera</taxon>
        <taxon>Endopterygota</taxon>
        <taxon>Diptera</taxon>
        <taxon>Brachycera</taxon>
        <taxon>Muscomorpha</taxon>
        <taxon>Oestroidea</taxon>
        <taxon>Calliphoridae</taxon>
        <taxon>Luciliinae</taxon>
        <taxon>Lucilia</taxon>
    </lineage>
</organism>
<comment type="caution">
    <text evidence="2">The sequence shown here is derived from an EMBL/GenBank/DDBJ whole genome shotgun (WGS) entry which is preliminary data.</text>
</comment>
<evidence type="ECO:0008006" key="4">
    <source>
        <dbReference type="Google" id="ProtNLM"/>
    </source>
</evidence>
<dbReference type="OrthoDB" id="8036393at2759"/>
<dbReference type="EMBL" id="JRES01001236">
    <property type="protein sequence ID" value="KNC24429.1"/>
    <property type="molecule type" value="Genomic_DNA"/>
</dbReference>
<keyword evidence="1" id="KW-0175">Coiled coil</keyword>